<dbReference type="Proteomes" id="UP000182130">
    <property type="component" value="Unassembled WGS sequence"/>
</dbReference>
<name>A0A1G8M5R2_9MICC</name>
<dbReference type="InterPro" id="IPR003339">
    <property type="entry name" value="ABC/ECF_trnsptr_transmembrane"/>
</dbReference>
<dbReference type="PANTHER" id="PTHR34857">
    <property type="entry name" value="SLL0384 PROTEIN"/>
    <property type="match status" value="1"/>
</dbReference>
<dbReference type="PANTHER" id="PTHR34857:SF2">
    <property type="entry name" value="SLL0384 PROTEIN"/>
    <property type="match status" value="1"/>
</dbReference>
<evidence type="ECO:0000256" key="5">
    <source>
        <dbReference type="ARBA" id="ARBA00023136"/>
    </source>
</evidence>
<organism evidence="6 7">
    <name type="scientific">Arthrobacter cupressi</name>
    <dbReference type="NCBI Taxonomy" id="1045773"/>
    <lineage>
        <taxon>Bacteria</taxon>
        <taxon>Bacillati</taxon>
        <taxon>Actinomycetota</taxon>
        <taxon>Actinomycetes</taxon>
        <taxon>Micrococcales</taxon>
        <taxon>Micrococcaceae</taxon>
        <taxon>Arthrobacter</taxon>
    </lineage>
</organism>
<evidence type="ECO:0000256" key="4">
    <source>
        <dbReference type="ARBA" id="ARBA00022989"/>
    </source>
</evidence>
<evidence type="ECO:0000256" key="3">
    <source>
        <dbReference type="ARBA" id="ARBA00022692"/>
    </source>
</evidence>
<dbReference type="STRING" id="1045773.SAMN05216555_103275"/>
<evidence type="ECO:0000256" key="1">
    <source>
        <dbReference type="ARBA" id="ARBA00004141"/>
    </source>
</evidence>
<evidence type="ECO:0000313" key="7">
    <source>
        <dbReference type="Proteomes" id="UP000182130"/>
    </source>
</evidence>
<gene>
    <name evidence="6" type="ORF">SAMN05216555_103275</name>
</gene>
<accession>A0A1G8M5R2</accession>
<comment type="subcellular location">
    <subcellularLocation>
        <location evidence="1">Membrane</location>
        <topology evidence="1">Multi-pass membrane protein</topology>
    </subcellularLocation>
</comment>
<dbReference type="OrthoDB" id="5431428at2"/>
<keyword evidence="7" id="KW-1185">Reference proteome</keyword>
<dbReference type="RefSeq" id="WP_074587590.1">
    <property type="nucleotide sequence ID" value="NZ_FNEI01000003.1"/>
</dbReference>
<dbReference type="EMBL" id="FNEI01000003">
    <property type="protein sequence ID" value="SDI63147.1"/>
    <property type="molecule type" value="Genomic_DNA"/>
</dbReference>
<keyword evidence="2" id="KW-1003">Cell membrane</keyword>
<sequence length="257" mass="27009">MSRGSLSLERLNPLTTLTGAAAVAVITTAAAQWAFSLTVLCGLLFLTLQQVRAAAALRAAAAILLPFWAALLLLHGLFFPEGRTVLMALGPAAVTREGLLFALDAGLRTGVFVLAFLLFSFTVRVPELLTALSARGFPPRLVFVIVSALTLLPAAAQRIARIRAAQEARGLVIGRSLASRLLAARLQAVPLVLSLVHESGERAQALDARGFSGRQRHSSLGAVPDSAPQWAARRVLLVLCLAAVAVRVALALFGGRA</sequence>
<dbReference type="CDD" id="cd16914">
    <property type="entry name" value="EcfT"/>
    <property type="match status" value="1"/>
</dbReference>
<reference evidence="7" key="1">
    <citation type="submission" date="2016-10" db="EMBL/GenBank/DDBJ databases">
        <authorList>
            <person name="Varghese N."/>
            <person name="Submissions S."/>
        </authorList>
    </citation>
    <scope>NUCLEOTIDE SEQUENCE [LARGE SCALE GENOMIC DNA]</scope>
    <source>
        <strain evidence="7">CGMCC 1.10783</strain>
    </source>
</reference>
<dbReference type="InterPro" id="IPR051611">
    <property type="entry name" value="ECF_transporter_component"/>
</dbReference>
<dbReference type="Pfam" id="PF02361">
    <property type="entry name" value="CbiQ"/>
    <property type="match status" value="1"/>
</dbReference>
<keyword evidence="3" id="KW-0812">Transmembrane</keyword>
<proteinExistence type="predicted"/>
<keyword evidence="4" id="KW-1133">Transmembrane helix</keyword>
<dbReference type="AlphaFoldDB" id="A0A1G8M5R2"/>
<protein>
    <submittedName>
        <fullName evidence="6">Energy-coupling factor transport system permease protein</fullName>
    </submittedName>
</protein>
<keyword evidence="5" id="KW-0472">Membrane</keyword>
<dbReference type="GO" id="GO:0005886">
    <property type="term" value="C:plasma membrane"/>
    <property type="evidence" value="ECO:0007669"/>
    <property type="project" value="UniProtKB-ARBA"/>
</dbReference>
<evidence type="ECO:0000256" key="2">
    <source>
        <dbReference type="ARBA" id="ARBA00022475"/>
    </source>
</evidence>
<evidence type="ECO:0000313" key="6">
    <source>
        <dbReference type="EMBL" id="SDI63147.1"/>
    </source>
</evidence>